<protein>
    <recommendedName>
        <fullName evidence="2">histidine kinase</fullName>
        <ecNumber evidence="2">2.7.13.3</ecNumber>
    </recommendedName>
</protein>
<dbReference type="CDD" id="cd00082">
    <property type="entry name" value="HisKA"/>
    <property type="match status" value="1"/>
</dbReference>
<dbReference type="PANTHER" id="PTHR43065">
    <property type="entry name" value="SENSOR HISTIDINE KINASE"/>
    <property type="match status" value="1"/>
</dbReference>
<keyword evidence="7" id="KW-0067">ATP-binding</keyword>
<evidence type="ECO:0000259" key="9">
    <source>
        <dbReference type="PROSITE" id="PS50109"/>
    </source>
</evidence>
<evidence type="ECO:0000256" key="1">
    <source>
        <dbReference type="ARBA" id="ARBA00000085"/>
    </source>
</evidence>
<keyword evidence="6 10" id="KW-0418">Kinase</keyword>
<evidence type="ECO:0000313" key="10">
    <source>
        <dbReference type="EMBL" id="AYJ85659.1"/>
    </source>
</evidence>
<accession>A0A494T8J7</accession>
<dbReference type="InterPro" id="IPR036097">
    <property type="entry name" value="HisK_dim/P_sf"/>
</dbReference>
<keyword evidence="8" id="KW-0902">Two-component regulatory system</keyword>
<dbReference type="PANTHER" id="PTHR43065:SF10">
    <property type="entry name" value="PEROXIDE STRESS-ACTIVATED HISTIDINE KINASE MAK3"/>
    <property type="match status" value="1"/>
</dbReference>
<comment type="catalytic activity">
    <reaction evidence="1">
        <text>ATP + protein L-histidine = ADP + protein N-phospho-L-histidine.</text>
        <dbReference type="EC" id="2.7.13.3"/>
    </reaction>
</comment>
<dbReference type="Gene3D" id="1.10.287.130">
    <property type="match status" value="1"/>
</dbReference>
<dbReference type="InterPro" id="IPR003661">
    <property type="entry name" value="HisK_dim/P_dom"/>
</dbReference>
<evidence type="ECO:0000256" key="7">
    <source>
        <dbReference type="ARBA" id="ARBA00022840"/>
    </source>
</evidence>
<keyword evidence="11" id="KW-1185">Reference proteome</keyword>
<dbReference type="EC" id="2.7.13.3" evidence="2"/>
<dbReference type="GO" id="GO:0005524">
    <property type="term" value="F:ATP binding"/>
    <property type="evidence" value="ECO:0007669"/>
    <property type="project" value="UniProtKB-KW"/>
</dbReference>
<organism evidence="10 11">
    <name type="scientific">Sphingomonas paeninsulae</name>
    <dbReference type="NCBI Taxonomy" id="2319844"/>
    <lineage>
        <taxon>Bacteria</taxon>
        <taxon>Pseudomonadati</taxon>
        <taxon>Pseudomonadota</taxon>
        <taxon>Alphaproteobacteria</taxon>
        <taxon>Sphingomonadales</taxon>
        <taxon>Sphingomonadaceae</taxon>
        <taxon>Sphingomonas</taxon>
    </lineage>
</organism>
<dbReference type="SMART" id="SM00387">
    <property type="entry name" value="HATPase_c"/>
    <property type="match status" value="1"/>
</dbReference>
<dbReference type="InterPro" id="IPR035965">
    <property type="entry name" value="PAS-like_dom_sf"/>
</dbReference>
<reference evidence="10 11" key="1">
    <citation type="submission" date="2018-09" db="EMBL/GenBank/DDBJ databases">
        <title>Sphingomonas peninsula sp. nov., isolated from fildes peninsula, Antarctic soil.</title>
        <authorList>
            <person name="Yingchao G."/>
        </authorList>
    </citation>
    <scope>NUCLEOTIDE SEQUENCE [LARGE SCALE GENOMIC DNA]</scope>
    <source>
        <strain evidence="10 11">YZ-8</strain>
    </source>
</reference>
<evidence type="ECO:0000256" key="6">
    <source>
        <dbReference type="ARBA" id="ARBA00022777"/>
    </source>
</evidence>
<dbReference type="InterPro" id="IPR004358">
    <property type="entry name" value="Sig_transdc_His_kin-like_C"/>
</dbReference>
<evidence type="ECO:0000256" key="8">
    <source>
        <dbReference type="ARBA" id="ARBA00023012"/>
    </source>
</evidence>
<dbReference type="RefSeq" id="WP_121152284.1">
    <property type="nucleotide sequence ID" value="NZ_CP032829.1"/>
</dbReference>
<feature type="domain" description="Histidine kinase" evidence="9">
    <location>
        <begin position="140"/>
        <end position="360"/>
    </location>
</feature>
<dbReference type="SUPFAM" id="SSF55785">
    <property type="entry name" value="PYP-like sensor domain (PAS domain)"/>
    <property type="match status" value="1"/>
</dbReference>
<dbReference type="InterPro" id="IPR036890">
    <property type="entry name" value="HATPase_C_sf"/>
</dbReference>
<evidence type="ECO:0000256" key="5">
    <source>
        <dbReference type="ARBA" id="ARBA00022741"/>
    </source>
</evidence>
<dbReference type="KEGG" id="spha:D3Y57_06350"/>
<sequence>MALARSGLTAVPSGPGADVLIAALPSALIVLDGEGRIAAVNAAAEIFLNASSGYLIHKPFGMVLRLPESCLAGLREEAVFASFDCIVERPREGRTRIDFHSTPLPDHDGWRLVSLHGAAAAQAIGERRTGSRTAIGVAAMLAHEIKNPLSGIRGAAQLLDAEASPEARRMTKLIRDEVDRVAGLIDRMEQFTDNRPLERKVENIYAILDHARAVASSGFGLNVDIKDQFDPSLPPVLVHRDSMVQVILNLLKNANEAVPKGNKGTIWLTTRYRHGVAVPGEGGRRLSVPIELCIIDDGPGPPAEIVDHLFEPFVSSKSSGRGLGLALVDKLIRDNGGIIQFAREGIPERSVFRMLLPRAR</sequence>
<gene>
    <name evidence="10" type="ORF">D3Y57_06350</name>
</gene>
<evidence type="ECO:0000256" key="4">
    <source>
        <dbReference type="ARBA" id="ARBA00022679"/>
    </source>
</evidence>
<evidence type="ECO:0000256" key="2">
    <source>
        <dbReference type="ARBA" id="ARBA00012438"/>
    </source>
</evidence>
<dbReference type="InterPro" id="IPR005467">
    <property type="entry name" value="His_kinase_dom"/>
</dbReference>
<evidence type="ECO:0000313" key="11">
    <source>
        <dbReference type="Proteomes" id="UP000276254"/>
    </source>
</evidence>
<dbReference type="Pfam" id="PF00512">
    <property type="entry name" value="HisKA"/>
    <property type="match status" value="1"/>
</dbReference>
<dbReference type="GO" id="GO:0000155">
    <property type="term" value="F:phosphorelay sensor kinase activity"/>
    <property type="evidence" value="ECO:0007669"/>
    <property type="project" value="InterPro"/>
</dbReference>
<dbReference type="OrthoDB" id="9789238at2"/>
<proteinExistence type="predicted"/>
<dbReference type="SMART" id="SM00388">
    <property type="entry name" value="HisKA"/>
    <property type="match status" value="1"/>
</dbReference>
<dbReference type="AlphaFoldDB" id="A0A494T8J7"/>
<keyword evidence="4" id="KW-0808">Transferase</keyword>
<dbReference type="CDD" id="cd00130">
    <property type="entry name" value="PAS"/>
    <property type="match status" value="1"/>
</dbReference>
<dbReference type="Gene3D" id="3.30.450.20">
    <property type="entry name" value="PAS domain"/>
    <property type="match status" value="1"/>
</dbReference>
<dbReference type="Proteomes" id="UP000276254">
    <property type="component" value="Chromosome"/>
</dbReference>
<dbReference type="PRINTS" id="PR00344">
    <property type="entry name" value="BCTRLSENSOR"/>
</dbReference>
<dbReference type="SUPFAM" id="SSF55874">
    <property type="entry name" value="ATPase domain of HSP90 chaperone/DNA topoisomerase II/histidine kinase"/>
    <property type="match status" value="1"/>
</dbReference>
<dbReference type="EMBL" id="CP032829">
    <property type="protein sequence ID" value="AYJ85659.1"/>
    <property type="molecule type" value="Genomic_DNA"/>
</dbReference>
<dbReference type="Gene3D" id="3.30.565.10">
    <property type="entry name" value="Histidine kinase-like ATPase, C-terminal domain"/>
    <property type="match status" value="1"/>
</dbReference>
<dbReference type="InterPro" id="IPR000014">
    <property type="entry name" value="PAS"/>
</dbReference>
<dbReference type="PROSITE" id="PS50109">
    <property type="entry name" value="HIS_KIN"/>
    <property type="match status" value="1"/>
</dbReference>
<dbReference type="InterPro" id="IPR003594">
    <property type="entry name" value="HATPase_dom"/>
</dbReference>
<evidence type="ECO:0000256" key="3">
    <source>
        <dbReference type="ARBA" id="ARBA00022553"/>
    </source>
</evidence>
<keyword evidence="3" id="KW-0597">Phosphoprotein</keyword>
<dbReference type="SUPFAM" id="SSF47384">
    <property type="entry name" value="Homodimeric domain of signal transducing histidine kinase"/>
    <property type="match status" value="1"/>
</dbReference>
<keyword evidence="5" id="KW-0547">Nucleotide-binding</keyword>
<name>A0A494T8J7_SPHPE</name>
<dbReference type="Pfam" id="PF02518">
    <property type="entry name" value="HATPase_c"/>
    <property type="match status" value="1"/>
</dbReference>